<accession>A0ABQ6FN89</accession>
<dbReference type="Proteomes" id="UP001344906">
    <property type="component" value="Unassembled WGS sequence"/>
</dbReference>
<organism evidence="1 2">
    <name type="scientific">Dictyobacter halimunensis</name>
    <dbReference type="NCBI Taxonomy" id="3026934"/>
    <lineage>
        <taxon>Bacteria</taxon>
        <taxon>Bacillati</taxon>
        <taxon>Chloroflexota</taxon>
        <taxon>Ktedonobacteria</taxon>
        <taxon>Ktedonobacterales</taxon>
        <taxon>Dictyobacteraceae</taxon>
        <taxon>Dictyobacter</taxon>
    </lineage>
</organism>
<dbReference type="RefSeq" id="WP_338250303.1">
    <property type="nucleotide sequence ID" value="NZ_BSRI01000001.1"/>
</dbReference>
<keyword evidence="2" id="KW-1185">Reference proteome</keyword>
<evidence type="ECO:0000313" key="1">
    <source>
        <dbReference type="EMBL" id="GLV55714.1"/>
    </source>
</evidence>
<proteinExistence type="predicted"/>
<dbReference type="NCBIfam" id="TIGR03898">
    <property type="entry name" value="lanti_MRSA_kill"/>
    <property type="match status" value="1"/>
</dbReference>
<dbReference type="InterPro" id="IPR027635">
    <property type="entry name" value="Lantibiotic2_lead_pep_dom"/>
</dbReference>
<gene>
    <name evidence="1" type="ORF">KDH_25580</name>
</gene>
<dbReference type="EMBL" id="BSRI01000001">
    <property type="protein sequence ID" value="GLV55714.1"/>
    <property type="molecule type" value="Genomic_DNA"/>
</dbReference>
<reference evidence="1 2" key="1">
    <citation type="submission" date="2023-02" db="EMBL/GenBank/DDBJ databases">
        <title>Dictyobacter halimunensis sp. nov., a new member of the class Ktedonobacteria from forest soil in a geothermal area.</title>
        <authorList>
            <person name="Rachmania M.K."/>
            <person name="Ningsih F."/>
            <person name="Sakai Y."/>
            <person name="Yabe S."/>
            <person name="Yokota A."/>
            <person name="Sjamsuridzal W."/>
        </authorList>
    </citation>
    <scope>NUCLEOTIDE SEQUENCE [LARGE SCALE GENOMIC DNA]</scope>
    <source>
        <strain evidence="1 2">S3.2.2.5</strain>
    </source>
</reference>
<evidence type="ECO:0008006" key="3">
    <source>
        <dbReference type="Google" id="ProtNLM"/>
    </source>
</evidence>
<evidence type="ECO:0000313" key="2">
    <source>
        <dbReference type="Proteomes" id="UP001344906"/>
    </source>
</evidence>
<comment type="caution">
    <text evidence="1">The sequence shown here is derived from an EMBL/GenBank/DDBJ whole genome shotgun (WGS) entry which is preliminary data.</text>
</comment>
<sequence>MSIDIARAWKDAQYAESLSSEERAQLPQNPIGSVELTDSALATVNGAHCHIDPSCCGGLWPVDPIPGFRRSGGSFYGGNYGLVGEGYGFVGGGCGYAGGGYGFVGGFDGGCCHCC</sequence>
<protein>
    <recommendedName>
        <fullName evidence="3">Mersacidin/lichenicidin family type 2 lantibiotic</fullName>
    </recommendedName>
</protein>
<name>A0ABQ6FN89_9CHLR</name>